<proteinExistence type="predicted"/>
<organism evidence="1">
    <name type="scientific">gut metagenome</name>
    <dbReference type="NCBI Taxonomy" id="749906"/>
    <lineage>
        <taxon>unclassified sequences</taxon>
        <taxon>metagenomes</taxon>
        <taxon>organismal metagenomes</taxon>
    </lineage>
</organism>
<accession>J9GPB7</accession>
<dbReference type="AlphaFoldDB" id="J9GPB7"/>
<comment type="caution">
    <text evidence="1">The sequence shown here is derived from an EMBL/GenBank/DDBJ whole genome shotgun (WGS) entry which is preliminary data.</text>
</comment>
<name>J9GPB7_9ZZZZ</name>
<evidence type="ECO:0000313" key="1">
    <source>
        <dbReference type="EMBL" id="EJX01820.1"/>
    </source>
</evidence>
<sequence length="40" mass="4745">MNKALTIMHRLKDLSRCKRILLRLRSQGCNHLHSLTLIFL</sequence>
<protein>
    <submittedName>
        <fullName evidence="1">Uncharacterized protein</fullName>
    </submittedName>
</protein>
<dbReference type="EMBL" id="AMCI01002804">
    <property type="protein sequence ID" value="EJX01820.1"/>
    <property type="molecule type" value="Genomic_DNA"/>
</dbReference>
<reference evidence="1" key="1">
    <citation type="journal article" date="2012" name="PLoS ONE">
        <title>Gene sets for utilization of primary and secondary nutrition supplies in the distal gut of endangered iberian lynx.</title>
        <authorList>
            <person name="Alcaide M."/>
            <person name="Messina E."/>
            <person name="Richter M."/>
            <person name="Bargiela R."/>
            <person name="Peplies J."/>
            <person name="Huws S.A."/>
            <person name="Newbold C.J."/>
            <person name="Golyshin P.N."/>
            <person name="Simon M.A."/>
            <person name="Lopez G."/>
            <person name="Yakimov M.M."/>
            <person name="Ferrer M."/>
        </authorList>
    </citation>
    <scope>NUCLEOTIDE SEQUENCE</scope>
</reference>
<gene>
    <name evidence="1" type="ORF">EVA_10075</name>
</gene>